<keyword evidence="2" id="KW-1185">Reference proteome</keyword>
<dbReference type="Proteomes" id="UP001630303">
    <property type="component" value="Unassembled WGS sequence"/>
</dbReference>
<name>A0ABW9GFW6_9MICO</name>
<sequence>MPADRLHLVRHGEVHNPRRVLYGRLPGFGLSVDGRRMARQAADYVHGLQRPVGALVVSPLQRTRESAEPFVELFGIEPFIDDRVIEPTNVFEGRRMKRALANPINWRHLSRPAVPSWGEPYERIVARMTEAMTDAWERVPSGDVVVVSHQLPIWVTHLALSRQPTRHDPRKRRCALSSVTSFERRDGAAGTSRWVEVAYAEPAATAGAVDVGAV</sequence>
<dbReference type="InterPro" id="IPR013078">
    <property type="entry name" value="His_Pase_superF_clade-1"/>
</dbReference>
<gene>
    <name evidence="1" type="ORF">P5G46_06115</name>
</gene>
<proteinExistence type="predicted"/>
<dbReference type="Gene3D" id="3.40.50.1240">
    <property type="entry name" value="Phosphoglycerate mutase-like"/>
    <property type="match status" value="1"/>
</dbReference>
<evidence type="ECO:0000313" key="2">
    <source>
        <dbReference type="Proteomes" id="UP001630303"/>
    </source>
</evidence>
<dbReference type="InterPro" id="IPR050275">
    <property type="entry name" value="PGM_Phosphatase"/>
</dbReference>
<dbReference type="SMART" id="SM00855">
    <property type="entry name" value="PGAM"/>
    <property type="match status" value="1"/>
</dbReference>
<dbReference type="PANTHER" id="PTHR48100:SF51">
    <property type="entry name" value="PHOSPHOGLYCERATE MUTASE"/>
    <property type="match status" value="1"/>
</dbReference>
<dbReference type="RefSeq" id="WP_239277355.1">
    <property type="nucleotide sequence ID" value="NZ_JAROCE010000001.1"/>
</dbReference>
<evidence type="ECO:0000313" key="1">
    <source>
        <dbReference type="EMBL" id="MFM2720071.1"/>
    </source>
</evidence>
<dbReference type="EMBL" id="JAROCE010000001">
    <property type="protein sequence ID" value="MFM2720071.1"/>
    <property type="molecule type" value="Genomic_DNA"/>
</dbReference>
<dbReference type="SUPFAM" id="SSF53254">
    <property type="entry name" value="Phosphoglycerate mutase-like"/>
    <property type="match status" value="1"/>
</dbReference>
<protein>
    <submittedName>
        <fullName evidence="1">Histidine phosphatase family protein</fullName>
    </submittedName>
</protein>
<accession>A0ABW9GFW6</accession>
<dbReference type="PANTHER" id="PTHR48100">
    <property type="entry name" value="BROAD-SPECIFICITY PHOSPHATASE YOR283W-RELATED"/>
    <property type="match status" value="1"/>
</dbReference>
<dbReference type="InterPro" id="IPR029033">
    <property type="entry name" value="His_PPase_superfam"/>
</dbReference>
<reference evidence="1 2" key="1">
    <citation type="submission" date="2023-03" db="EMBL/GenBank/DDBJ databases">
        <title>MT1 and MT2 Draft Genomes of Novel Species.</title>
        <authorList>
            <person name="Venkateswaran K."/>
        </authorList>
    </citation>
    <scope>NUCLEOTIDE SEQUENCE [LARGE SCALE GENOMIC DNA]</scope>
    <source>
        <strain evidence="1 2">IF8SW-P5</strain>
    </source>
</reference>
<organism evidence="1 2">
    <name type="scientific">Microbacterium mcarthurae</name>
    <dbReference type="NCBI Taxonomy" id="3035918"/>
    <lineage>
        <taxon>Bacteria</taxon>
        <taxon>Bacillati</taxon>
        <taxon>Actinomycetota</taxon>
        <taxon>Actinomycetes</taxon>
        <taxon>Micrococcales</taxon>
        <taxon>Microbacteriaceae</taxon>
        <taxon>Microbacterium</taxon>
    </lineage>
</organism>
<comment type="caution">
    <text evidence="1">The sequence shown here is derived from an EMBL/GenBank/DDBJ whole genome shotgun (WGS) entry which is preliminary data.</text>
</comment>
<dbReference type="Pfam" id="PF00300">
    <property type="entry name" value="His_Phos_1"/>
    <property type="match status" value="1"/>
</dbReference>
<dbReference type="CDD" id="cd07067">
    <property type="entry name" value="HP_PGM_like"/>
    <property type="match status" value="1"/>
</dbReference>